<dbReference type="EC" id="2.7.7.48" evidence="1"/>
<evidence type="ECO:0000256" key="2">
    <source>
        <dbReference type="ARBA" id="ARBA00022484"/>
    </source>
</evidence>
<dbReference type="SUPFAM" id="SSF56672">
    <property type="entry name" value="DNA/RNA polymerases"/>
    <property type="match status" value="1"/>
</dbReference>
<dbReference type="InterPro" id="IPR005093">
    <property type="entry name" value="RNArep_beta"/>
</dbReference>
<evidence type="ECO:0000256" key="9">
    <source>
        <dbReference type="PIRSR" id="PIRSR605093-1"/>
    </source>
</evidence>
<keyword evidence="9" id="KW-0460">Magnesium</keyword>
<feature type="domain" description="RdRp catalytic" evidence="10">
    <location>
        <begin position="285"/>
        <end position="440"/>
    </location>
</feature>
<proteinExistence type="predicted"/>
<dbReference type="PROSITE" id="PS50522">
    <property type="entry name" value="RDRP_PHAGE"/>
    <property type="match status" value="1"/>
</dbReference>
<organism evidence="11">
    <name type="scientific">Leviviridae sp</name>
    <dbReference type="NCBI Taxonomy" id="2027243"/>
    <lineage>
        <taxon>Viruses</taxon>
        <taxon>Riboviria</taxon>
        <taxon>Orthornavirae</taxon>
        <taxon>Lenarviricota</taxon>
        <taxon>Leviviricetes</taxon>
        <taxon>Norzivirales</taxon>
        <taxon>Fiersviridae</taxon>
    </lineage>
</organism>
<evidence type="ECO:0000256" key="7">
    <source>
        <dbReference type="ARBA" id="ARBA00030248"/>
    </source>
</evidence>
<feature type="binding site" evidence="9">
    <location>
        <position position="408"/>
    </location>
    <ligand>
        <name>Mg(2+)</name>
        <dbReference type="ChEBI" id="CHEBI:18420"/>
        <label>2</label>
    </ligand>
</feature>
<protein>
    <recommendedName>
        <fullName evidence="1">RNA-directed RNA polymerase</fullName>
        <ecNumber evidence="1">2.7.7.48</ecNumber>
    </recommendedName>
    <alternativeName>
        <fullName evidence="7">RNA replicase beta chain</fullName>
    </alternativeName>
</protein>
<evidence type="ECO:0000256" key="3">
    <source>
        <dbReference type="ARBA" id="ARBA00022679"/>
    </source>
</evidence>
<keyword evidence="9" id="KW-0479">Metal-binding</keyword>
<sequence>MALSPTALYSAFADDLEENGKPDLAELSRCFAALCDDKGFPSSGAARSFIERECCIDSSDVTVTDAAIRFQLKGMYWKYLSTPDTAPELDAVAFEKFMSVNRRLDTWRYSPNTSSDEELMGSFKETIWNFWNPQGFPLVSNDYDLLDHGSTGPGVAVGALGEDFYTKMFSSPLTYTSEALLQEYLEWTSEEPTWHRAESTRAVTFGDPLRVHGSSLKFVPKDVRESRTIAVEPSLNMYYQLGLGAILDKRIRTFFGVNLRTQQFWNREAARVGSLLSQLGDNNRSRGEPSKWFSSLATIDLRSASDSLGLRLLEWALPSDFYKLLCRLRSRTATVAGGTSVELNMVSTMGNGFTFPLESLIFSSVVVAAIKSYGITPIRPYFRMGSPTANVLNSFPRGEPGEWGVFGDDIVCHPEVATRVLRLLSLLGFEVNSDKSFIEGTFRESCGCDFYKGHDIRAFYVKSALSSRTSLYKALNGFLEWSTRTGVLLPNLGKLLLTELNALEGSKPPLWVPLGEGRDAGLRVPLAILLELKSSLTERVRRDADTQSLFYERLVPHAKQLRIGDGFVAVPRKQRRRIFNPSGLLEAFLRGDVRDGRISVRQSDTRYRKRGCISPNWDYIPPIHDWVRLITGRVDMRRLETASRALLHSVL</sequence>
<keyword evidence="3" id="KW-0808">Transferase</keyword>
<keyword evidence="5" id="KW-0547">Nucleotide-binding</keyword>
<keyword evidence="6" id="KW-0693">Viral RNA replication</keyword>
<dbReference type="Pfam" id="PF03431">
    <property type="entry name" value="RNA_replicase_B"/>
    <property type="match status" value="2"/>
</dbReference>
<evidence type="ECO:0000313" key="11">
    <source>
        <dbReference type="EMBL" id="QDH88068.1"/>
    </source>
</evidence>
<dbReference type="GO" id="GO:0039694">
    <property type="term" value="P:viral RNA genome replication"/>
    <property type="evidence" value="ECO:0007669"/>
    <property type="project" value="InterPro"/>
</dbReference>
<dbReference type="GO" id="GO:0000166">
    <property type="term" value="F:nucleotide binding"/>
    <property type="evidence" value="ECO:0007669"/>
    <property type="project" value="UniProtKB-KW"/>
</dbReference>
<feature type="binding site" evidence="9">
    <location>
        <position position="300"/>
    </location>
    <ligand>
        <name>Mg(2+)</name>
        <dbReference type="ChEBI" id="CHEBI:18420"/>
        <label>2</label>
    </ligand>
</feature>
<keyword evidence="4" id="KW-0548">Nucleotidyltransferase</keyword>
<dbReference type="GO" id="GO:0003968">
    <property type="term" value="F:RNA-directed RNA polymerase activity"/>
    <property type="evidence" value="ECO:0007669"/>
    <property type="project" value="UniProtKB-KW"/>
</dbReference>
<evidence type="ECO:0000256" key="5">
    <source>
        <dbReference type="ARBA" id="ARBA00022741"/>
    </source>
</evidence>
<dbReference type="InterPro" id="IPR007096">
    <property type="entry name" value="RNA-dir_Rpol_cat_phage"/>
</dbReference>
<comment type="catalytic activity">
    <reaction evidence="8">
        <text>RNA(n) + a ribonucleoside 5'-triphosphate = RNA(n+1) + diphosphate</text>
        <dbReference type="Rhea" id="RHEA:21248"/>
        <dbReference type="Rhea" id="RHEA-COMP:14527"/>
        <dbReference type="Rhea" id="RHEA-COMP:17342"/>
        <dbReference type="ChEBI" id="CHEBI:33019"/>
        <dbReference type="ChEBI" id="CHEBI:61557"/>
        <dbReference type="ChEBI" id="CHEBI:140395"/>
        <dbReference type="EC" id="2.7.7.48"/>
    </reaction>
</comment>
<evidence type="ECO:0000256" key="1">
    <source>
        <dbReference type="ARBA" id="ARBA00012494"/>
    </source>
</evidence>
<dbReference type="GO" id="GO:0046872">
    <property type="term" value="F:metal ion binding"/>
    <property type="evidence" value="ECO:0007669"/>
    <property type="project" value="UniProtKB-KW"/>
</dbReference>
<reference evidence="11" key="1">
    <citation type="submission" date="2019-05" db="EMBL/GenBank/DDBJ databases">
        <title>Metatranscriptomic reconstruction reveals RNA viruses with the potential to shape carbon cycling in soil.</title>
        <authorList>
            <person name="Starr E.P."/>
            <person name="Nuccio E."/>
            <person name="Pett-Ridge J."/>
            <person name="Banfield J.F."/>
            <person name="Firestone M.K."/>
        </authorList>
    </citation>
    <scope>NUCLEOTIDE SEQUENCE</scope>
    <source>
        <strain evidence="11">H3_Bulk_41_scaffold_347</strain>
    </source>
</reference>
<gene>
    <name evidence="11" type="ORF">H3Bulk41347_000001</name>
</gene>
<feature type="binding site" evidence="9">
    <location>
        <position position="409"/>
    </location>
    <ligand>
        <name>Mg(2+)</name>
        <dbReference type="ChEBI" id="CHEBI:18420"/>
        <label>2</label>
    </ligand>
</feature>
<keyword evidence="2 11" id="KW-0696">RNA-directed RNA polymerase</keyword>
<evidence type="ECO:0000256" key="4">
    <source>
        <dbReference type="ARBA" id="ARBA00022695"/>
    </source>
</evidence>
<name>A0A514D387_9VIRU</name>
<comment type="cofactor">
    <cofactor evidence="9">
        <name>Mg(2+)</name>
        <dbReference type="ChEBI" id="CHEBI:18420"/>
    </cofactor>
    <text evidence="9">Binds 2 Mg(2+) per subunit.</text>
</comment>
<accession>A0A514D387</accession>
<evidence type="ECO:0000256" key="8">
    <source>
        <dbReference type="ARBA" id="ARBA00048744"/>
    </source>
</evidence>
<dbReference type="InterPro" id="IPR043502">
    <property type="entry name" value="DNA/RNA_pol_sf"/>
</dbReference>
<dbReference type="EMBL" id="MN033821">
    <property type="protein sequence ID" value="QDH88068.1"/>
    <property type="molecule type" value="Genomic_RNA"/>
</dbReference>
<evidence type="ECO:0000259" key="10">
    <source>
        <dbReference type="PROSITE" id="PS50522"/>
    </source>
</evidence>
<evidence type="ECO:0000256" key="6">
    <source>
        <dbReference type="ARBA" id="ARBA00022953"/>
    </source>
</evidence>